<protein>
    <submittedName>
        <fullName evidence="3">Uncharacterized protein</fullName>
    </submittedName>
</protein>
<keyword evidence="2" id="KW-0472">Membrane</keyword>
<dbReference type="Proteomes" id="UP000194903">
    <property type="component" value="Unassembled WGS sequence"/>
</dbReference>
<feature type="compositionally biased region" description="Basic residues" evidence="1">
    <location>
        <begin position="1"/>
        <end position="17"/>
    </location>
</feature>
<feature type="transmembrane region" description="Helical" evidence="2">
    <location>
        <begin position="63"/>
        <end position="81"/>
    </location>
</feature>
<dbReference type="AlphaFoldDB" id="A0A252F3L3"/>
<keyword evidence="4" id="KW-1185">Reference proteome</keyword>
<dbReference type="EMBL" id="NHOC01000005">
    <property type="protein sequence ID" value="OUM20377.1"/>
    <property type="molecule type" value="Genomic_DNA"/>
</dbReference>
<evidence type="ECO:0000313" key="4">
    <source>
        <dbReference type="Proteomes" id="UP000194903"/>
    </source>
</evidence>
<proteinExistence type="predicted"/>
<feature type="transmembrane region" description="Helical" evidence="2">
    <location>
        <begin position="88"/>
        <end position="107"/>
    </location>
</feature>
<feature type="transmembrane region" description="Helical" evidence="2">
    <location>
        <begin position="39"/>
        <end position="57"/>
    </location>
</feature>
<evidence type="ECO:0000313" key="3">
    <source>
        <dbReference type="EMBL" id="OUM20377.1"/>
    </source>
</evidence>
<organism evidence="3 4">
    <name type="scientific">Butyricicoccus porcorum</name>
    <dbReference type="NCBI Taxonomy" id="1945634"/>
    <lineage>
        <taxon>Bacteria</taxon>
        <taxon>Bacillati</taxon>
        <taxon>Bacillota</taxon>
        <taxon>Clostridia</taxon>
        <taxon>Eubacteriales</taxon>
        <taxon>Butyricicoccaceae</taxon>
        <taxon>Butyricicoccus</taxon>
    </lineage>
</organism>
<name>A0A252F3L3_9FIRM</name>
<evidence type="ECO:0000256" key="2">
    <source>
        <dbReference type="SAM" id="Phobius"/>
    </source>
</evidence>
<keyword evidence="2" id="KW-1133">Transmembrane helix</keyword>
<comment type="caution">
    <text evidence="3">The sequence shown here is derived from an EMBL/GenBank/DDBJ whole genome shotgun (WGS) entry which is preliminary data.</text>
</comment>
<feature type="region of interest" description="Disordered" evidence="1">
    <location>
        <begin position="1"/>
        <end position="35"/>
    </location>
</feature>
<reference evidence="3 4" key="1">
    <citation type="submission" date="2017-05" db="EMBL/GenBank/DDBJ databases">
        <title>Butyricicoccus porcorum sp. nov. a butyrate-producing bacterium from the swine intestinal tract.</title>
        <authorList>
            <person name="Trachsel J."/>
            <person name="Humphrey S."/>
            <person name="Allen H.K."/>
        </authorList>
    </citation>
    <scope>NUCLEOTIDE SEQUENCE [LARGE SCALE GENOMIC DNA]</scope>
    <source>
        <strain evidence="3">BB10</strain>
    </source>
</reference>
<gene>
    <name evidence="3" type="ORF">CBW42_05930</name>
</gene>
<evidence type="ECO:0000256" key="1">
    <source>
        <dbReference type="SAM" id="MobiDB-lite"/>
    </source>
</evidence>
<accession>A0A252F3L3</accession>
<keyword evidence="2" id="KW-0812">Transmembrane</keyword>
<sequence>MAVSKNNRRKGKKRTKAHAAPVRQTEEKQEPSNRGGYDWFNMAGLAIMLAGFLGAMFTQYGLVFYPITFVGAVMGLVRTRWDTWPHKVTVICYIVYCIAVAGMWIGMLTGRVS</sequence>
<dbReference type="RefSeq" id="WP_087018724.1">
    <property type="nucleotide sequence ID" value="NZ_CP178353.1"/>
</dbReference>